<dbReference type="InterPro" id="IPR009057">
    <property type="entry name" value="Homeodomain-like_sf"/>
</dbReference>
<dbReference type="Pfam" id="PF12833">
    <property type="entry name" value="HTH_18"/>
    <property type="match status" value="1"/>
</dbReference>
<evidence type="ECO:0000256" key="1">
    <source>
        <dbReference type="ARBA" id="ARBA00023015"/>
    </source>
</evidence>
<accession>A0A8J3H7D8</accession>
<keyword evidence="1" id="KW-0805">Transcription regulation</keyword>
<reference evidence="5" key="2">
    <citation type="submission" date="2020-09" db="EMBL/GenBank/DDBJ databases">
        <authorList>
            <person name="Sun Q."/>
            <person name="Zhou Y."/>
        </authorList>
    </citation>
    <scope>NUCLEOTIDE SEQUENCE</scope>
    <source>
        <strain evidence="5">CGMCC 1.7081</strain>
    </source>
</reference>
<comment type="caution">
    <text evidence="5">The sequence shown here is derived from an EMBL/GenBank/DDBJ whole genome shotgun (WGS) entry which is preliminary data.</text>
</comment>
<protein>
    <submittedName>
        <fullName evidence="5">AraC family transcriptional regulator</fullName>
    </submittedName>
</protein>
<reference evidence="5" key="1">
    <citation type="journal article" date="2014" name="Int. J. Syst. Evol. Microbiol.">
        <title>Complete genome sequence of Corynebacterium casei LMG S-19264T (=DSM 44701T), isolated from a smear-ripened cheese.</title>
        <authorList>
            <consortium name="US DOE Joint Genome Institute (JGI-PGF)"/>
            <person name="Walter F."/>
            <person name="Albersmeier A."/>
            <person name="Kalinowski J."/>
            <person name="Ruckert C."/>
        </authorList>
    </citation>
    <scope>NUCLEOTIDE SEQUENCE</scope>
    <source>
        <strain evidence="5">CGMCC 1.7081</strain>
    </source>
</reference>
<evidence type="ECO:0000256" key="3">
    <source>
        <dbReference type="ARBA" id="ARBA00023163"/>
    </source>
</evidence>
<dbReference type="PROSITE" id="PS01124">
    <property type="entry name" value="HTH_ARAC_FAMILY_2"/>
    <property type="match status" value="1"/>
</dbReference>
<evidence type="ECO:0000256" key="2">
    <source>
        <dbReference type="ARBA" id="ARBA00023125"/>
    </source>
</evidence>
<dbReference type="Proteomes" id="UP000611500">
    <property type="component" value="Unassembled WGS sequence"/>
</dbReference>
<evidence type="ECO:0000259" key="4">
    <source>
        <dbReference type="PROSITE" id="PS01124"/>
    </source>
</evidence>
<evidence type="ECO:0000313" key="6">
    <source>
        <dbReference type="Proteomes" id="UP000611500"/>
    </source>
</evidence>
<keyword evidence="3" id="KW-0804">Transcription</keyword>
<sequence>MSTPGAPLPKLLSVRAVILRPIFEAFADDLSGLKILLHRHGLDSRLLEDHYAPVPLQSYLALFEDAATHLGDPGLGLRLGSRLRPGGLGPMGLRAAQCATIRRGLESLARFSSALQSGTQVSLEEDGPHLILRYMLTAPQIGTSRQDSEFSLAGMCSLIRKGFDLRWRPDEVHFTHPAPEVPNEAEHWFDAPVLYSQPVNMLVIDAQDADRIHRSEDPDMLDLIDHHLAGLFEEAHRDHSTGDQVRALIALYLGARPIDLTTISGLLQTSPRSLQRHLAEEGETLSGLLQAYRQERAELLLRDGRSSVEAIAISLGYADGTAFWRAYRGWTGQSPSQAKDAPR</sequence>
<dbReference type="GO" id="GO:0003700">
    <property type="term" value="F:DNA-binding transcription factor activity"/>
    <property type="evidence" value="ECO:0007669"/>
    <property type="project" value="InterPro"/>
</dbReference>
<evidence type="ECO:0000313" key="5">
    <source>
        <dbReference type="EMBL" id="GHG94780.1"/>
    </source>
</evidence>
<dbReference type="GO" id="GO:0000976">
    <property type="term" value="F:transcription cis-regulatory region binding"/>
    <property type="evidence" value="ECO:0007669"/>
    <property type="project" value="TreeGrafter"/>
</dbReference>
<dbReference type="PANTHER" id="PTHR47894:SF4">
    <property type="entry name" value="HTH-TYPE TRANSCRIPTIONAL REGULATOR GADX"/>
    <property type="match status" value="1"/>
</dbReference>
<dbReference type="AlphaFoldDB" id="A0A8J3H7D8"/>
<dbReference type="Pfam" id="PF12625">
    <property type="entry name" value="Arabinose_bd"/>
    <property type="match status" value="1"/>
</dbReference>
<dbReference type="SUPFAM" id="SSF46689">
    <property type="entry name" value="Homeodomain-like"/>
    <property type="match status" value="1"/>
</dbReference>
<feature type="domain" description="HTH araC/xylS-type" evidence="4">
    <location>
        <begin position="243"/>
        <end position="341"/>
    </location>
</feature>
<name>A0A8J3H7D8_9RHOB</name>
<dbReference type="PANTHER" id="PTHR47894">
    <property type="entry name" value="HTH-TYPE TRANSCRIPTIONAL REGULATOR GADX"/>
    <property type="match status" value="1"/>
</dbReference>
<dbReference type="GO" id="GO:0005829">
    <property type="term" value="C:cytosol"/>
    <property type="evidence" value="ECO:0007669"/>
    <property type="project" value="TreeGrafter"/>
</dbReference>
<keyword evidence="6" id="KW-1185">Reference proteome</keyword>
<dbReference type="SMART" id="SM00342">
    <property type="entry name" value="HTH_ARAC"/>
    <property type="match status" value="1"/>
</dbReference>
<dbReference type="InterPro" id="IPR032687">
    <property type="entry name" value="AraC-type_N"/>
</dbReference>
<dbReference type="InterPro" id="IPR018060">
    <property type="entry name" value="HTH_AraC"/>
</dbReference>
<organism evidence="5 6">
    <name type="scientific">Pseudodonghicola xiamenensis</name>
    <dbReference type="NCBI Taxonomy" id="337702"/>
    <lineage>
        <taxon>Bacteria</taxon>
        <taxon>Pseudomonadati</taxon>
        <taxon>Pseudomonadota</taxon>
        <taxon>Alphaproteobacteria</taxon>
        <taxon>Rhodobacterales</taxon>
        <taxon>Paracoccaceae</taxon>
        <taxon>Pseudodonghicola</taxon>
    </lineage>
</organism>
<keyword evidence="2" id="KW-0238">DNA-binding</keyword>
<proteinExistence type="predicted"/>
<dbReference type="Gene3D" id="1.10.10.60">
    <property type="entry name" value="Homeodomain-like"/>
    <property type="match status" value="1"/>
</dbReference>
<gene>
    <name evidence="5" type="ORF">GCM10010961_28000</name>
</gene>
<dbReference type="EMBL" id="BNAP01000013">
    <property type="protein sequence ID" value="GHG94780.1"/>
    <property type="molecule type" value="Genomic_DNA"/>
</dbReference>